<evidence type="ECO:0000256" key="4">
    <source>
        <dbReference type="ARBA" id="ARBA00022692"/>
    </source>
</evidence>
<comment type="caution">
    <text evidence="10">The sequence shown here is derived from an EMBL/GenBank/DDBJ whole genome shotgun (WGS) entry which is preliminary data.</text>
</comment>
<proteinExistence type="inferred from homology"/>
<keyword evidence="11" id="KW-1185">Reference proteome</keyword>
<reference evidence="10" key="1">
    <citation type="submission" date="2017-08" db="EMBL/GenBank/DDBJ databases">
        <authorList>
            <person name="Polle J.E."/>
            <person name="Barry K."/>
            <person name="Cushman J."/>
            <person name="Schmutz J."/>
            <person name="Tran D."/>
            <person name="Hathwaick L.T."/>
            <person name="Yim W.C."/>
            <person name="Jenkins J."/>
            <person name="Mckie-Krisberg Z.M."/>
            <person name="Prochnik S."/>
            <person name="Lindquist E."/>
            <person name="Dockter R.B."/>
            <person name="Adam C."/>
            <person name="Molina H."/>
            <person name="Bunkerborg J."/>
            <person name="Jin E."/>
            <person name="Buchheim M."/>
            <person name="Magnuson J."/>
        </authorList>
    </citation>
    <scope>NUCLEOTIDE SEQUENCE</scope>
    <source>
        <strain evidence="10">CCAP 19/18</strain>
    </source>
</reference>
<comment type="similarity">
    <text evidence="3 8">Belongs to the derlin family.</text>
</comment>
<evidence type="ECO:0000256" key="6">
    <source>
        <dbReference type="ARBA" id="ARBA00022989"/>
    </source>
</evidence>
<dbReference type="InterPro" id="IPR035952">
    <property type="entry name" value="Rhomboid-like_sf"/>
</dbReference>
<comment type="subcellular location">
    <subcellularLocation>
        <location evidence="2 8">Endoplasmic reticulum membrane</location>
        <topology evidence="2 8">Multi-pass membrane protein</topology>
    </subcellularLocation>
</comment>
<keyword evidence="7 8" id="KW-0472">Membrane</keyword>
<feature type="transmembrane region" description="Helical" evidence="8">
    <location>
        <begin position="7"/>
        <end position="25"/>
    </location>
</feature>
<comment type="function">
    <text evidence="8">May be involved in the degradation of misfolded endoplasmic reticulum (ER) luminal proteins.</text>
</comment>
<feature type="transmembrane region" description="Helical" evidence="8">
    <location>
        <begin position="45"/>
        <end position="78"/>
    </location>
</feature>
<accession>A0ABQ7GHX6</accession>
<sequence>IWRLVTNFFFLGKLNFNFLIRMIWIIQHSCPLESQTFQFEPADYLWMLCVCGGLLIASTFITGFVINGVPLIMAIIYVWSRNFPEQQVSLYGLVKLQSFYLPWAFTGISMLMGQSIIPDLTGIAVGHAYYFLADVYPLQAGRHLIPTPAILKNWLADLGIRGIAPPPREVERAGAPQGFRSFQGRGRRLQD</sequence>
<organism evidence="10 11">
    <name type="scientific">Dunaliella salina</name>
    <name type="common">Green alga</name>
    <name type="synonym">Protococcus salinus</name>
    <dbReference type="NCBI Taxonomy" id="3046"/>
    <lineage>
        <taxon>Eukaryota</taxon>
        <taxon>Viridiplantae</taxon>
        <taxon>Chlorophyta</taxon>
        <taxon>core chlorophytes</taxon>
        <taxon>Chlorophyceae</taxon>
        <taxon>CS clade</taxon>
        <taxon>Chlamydomonadales</taxon>
        <taxon>Dunaliellaceae</taxon>
        <taxon>Dunaliella</taxon>
    </lineage>
</organism>
<keyword evidence="4 8" id="KW-0812">Transmembrane</keyword>
<evidence type="ECO:0000256" key="9">
    <source>
        <dbReference type="SAM" id="MobiDB-lite"/>
    </source>
</evidence>
<evidence type="ECO:0000256" key="2">
    <source>
        <dbReference type="ARBA" id="ARBA00004477"/>
    </source>
</evidence>
<dbReference type="SUPFAM" id="SSF144091">
    <property type="entry name" value="Rhomboid-like"/>
    <property type="match status" value="1"/>
</dbReference>
<evidence type="ECO:0000256" key="7">
    <source>
        <dbReference type="ARBA" id="ARBA00023136"/>
    </source>
</evidence>
<dbReference type="InterPro" id="IPR007599">
    <property type="entry name" value="DER1"/>
</dbReference>
<evidence type="ECO:0000313" key="11">
    <source>
        <dbReference type="Proteomes" id="UP000815325"/>
    </source>
</evidence>
<feature type="region of interest" description="Disordered" evidence="9">
    <location>
        <begin position="170"/>
        <end position="191"/>
    </location>
</feature>
<protein>
    <recommendedName>
        <fullName evidence="8">Derlin</fullName>
    </recommendedName>
</protein>
<dbReference type="Pfam" id="PF04511">
    <property type="entry name" value="DER1"/>
    <property type="match status" value="1"/>
</dbReference>
<dbReference type="Proteomes" id="UP000815325">
    <property type="component" value="Unassembled WGS sequence"/>
</dbReference>
<comment type="caution">
    <text evidence="8">Lacks conserved residue(s) required for the propagation of feature annotation.</text>
</comment>
<comment type="function">
    <text evidence="1">May be involved in the degradation process of specific misfolded endoplasmic reticulum (ER) luminal proteins.</text>
</comment>
<name>A0ABQ7GHX6_DUNSA</name>
<dbReference type="PANTHER" id="PTHR11009">
    <property type="entry name" value="DER1-LIKE PROTEIN, DERLIN"/>
    <property type="match status" value="1"/>
</dbReference>
<keyword evidence="5 8" id="KW-0256">Endoplasmic reticulum</keyword>
<keyword evidence="6 8" id="KW-1133">Transmembrane helix</keyword>
<dbReference type="EMBL" id="MU069770">
    <property type="protein sequence ID" value="KAF5834210.1"/>
    <property type="molecule type" value="Genomic_DNA"/>
</dbReference>
<evidence type="ECO:0000313" key="10">
    <source>
        <dbReference type="EMBL" id="KAF5834210.1"/>
    </source>
</evidence>
<evidence type="ECO:0000256" key="8">
    <source>
        <dbReference type="RuleBase" id="RU363059"/>
    </source>
</evidence>
<gene>
    <name evidence="10" type="ORF">DUNSADRAFT_9240</name>
</gene>
<evidence type="ECO:0000256" key="5">
    <source>
        <dbReference type="ARBA" id="ARBA00022824"/>
    </source>
</evidence>
<feature type="non-terminal residue" evidence="10">
    <location>
        <position position="1"/>
    </location>
</feature>
<evidence type="ECO:0000256" key="3">
    <source>
        <dbReference type="ARBA" id="ARBA00008917"/>
    </source>
</evidence>
<evidence type="ECO:0000256" key="1">
    <source>
        <dbReference type="ARBA" id="ARBA00003292"/>
    </source>
</evidence>